<dbReference type="Proteomes" id="UP001295740">
    <property type="component" value="Unassembled WGS sequence"/>
</dbReference>
<keyword evidence="2" id="KW-1185">Reference proteome</keyword>
<comment type="caution">
    <text evidence="1">The sequence shown here is derived from an EMBL/GenBank/DDBJ whole genome shotgun (WGS) entry which is preliminary data.</text>
</comment>
<accession>A0AAI8YJ88</accession>
<dbReference type="AlphaFoldDB" id="A0AAI8YJ88"/>
<gene>
    <name evidence="1" type="ORF">KHLLAP_LOCUS7220</name>
</gene>
<sequence length="85" mass="8788">MHLLSNADDLVPSVDPLALEVASDGLRGLKALGPLALEGLSFAPPEVTAGQDQQDTGLWPFAVPNTPGEARWGGRLGQMAGQLLA</sequence>
<evidence type="ECO:0000313" key="2">
    <source>
        <dbReference type="Proteomes" id="UP001295740"/>
    </source>
</evidence>
<proteinExistence type="predicted"/>
<reference evidence="1" key="1">
    <citation type="submission" date="2023-10" db="EMBL/GenBank/DDBJ databases">
        <authorList>
            <person name="Hackl T."/>
        </authorList>
    </citation>
    <scope>NUCLEOTIDE SEQUENCE</scope>
</reference>
<dbReference type="EMBL" id="CAUWAG010000010">
    <property type="protein sequence ID" value="CAJ2506752.1"/>
    <property type="molecule type" value="Genomic_DNA"/>
</dbReference>
<evidence type="ECO:0000313" key="1">
    <source>
        <dbReference type="EMBL" id="CAJ2506752.1"/>
    </source>
</evidence>
<organism evidence="1 2">
    <name type="scientific">Anthostomella pinea</name>
    <dbReference type="NCBI Taxonomy" id="933095"/>
    <lineage>
        <taxon>Eukaryota</taxon>
        <taxon>Fungi</taxon>
        <taxon>Dikarya</taxon>
        <taxon>Ascomycota</taxon>
        <taxon>Pezizomycotina</taxon>
        <taxon>Sordariomycetes</taxon>
        <taxon>Xylariomycetidae</taxon>
        <taxon>Xylariales</taxon>
        <taxon>Xylariaceae</taxon>
        <taxon>Anthostomella</taxon>
    </lineage>
</organism>
<name>A0AAI8YJ88_9PEZI</name>
<protein>
    <submittedName>
        <fullName evidence="1">Uu.00g079380.m01.CDS01</fullName>
    </submittedName>
</protein>